<proteinExistence type="predicted"/>
<organism evidence="2 3">
    <name type="scientific">Pelobium manganitolerans</name>
    <dbReference type="NCBI Taxonomy" id="1842495"/>
    <lineage>
        <taxon>Bacteria</taxon>
        <taxon>Pseudomonadati</taxon>
        <taxon>Bacteroidota</taxon>
        <taxon>Sphingobacteriia</taxon>
        <taxon>Sphingobacteriales</taxon>
        <taxon>Sphingobacteriaceae</taxon>
        <taxon>Pelobium</taxon>
    </lineage>
</organism>
<dbReference type="OrthoDB" id="663655at2"/>
<dbReference type="EMBL" id="MBTA01000026">
    <property type="protein sequence ID" value="RKD14323.1"/>
    <property type="molecule type" value="Genomic_DNA"/>
</dbReference>
<reference evidence="2 3" key="1">
    <citation type="submission" date="2016-07" db="EMBL/GenBank/DDBJ databases">
        <title>Genome of Pelobium manganitolerans.</title>
        <authorList>
            <person name="Wu S."/>
            <person name="Wang G."/>
        </authorList>
    </citation>
    <scope>NUCLEOTIDE SEQUENCE [LARGE SCALE GENOMIC DNA]</scope>
    <source>
        <strain evidence="2 3">YS-25</strain>
    </source>
</reference>
<feature type="transmembrane region" description="Helical" evidence="1">
    <location>
        <begin position="99"/>
        <end position="122"/>
    </location>
</feature>
<accession>A0A419S3U8</accession>
<keyword evidence="1" id="KW-1133">Transmembrane helix</keyword>
<dbReference type="RefSeq" id="WP_120182324.1">
    <property type="nucleotide sequence ID" value="NZ_CBINCU010000019.1"/>
</dbReference>
<evidence type="ECO:0000313" key="2">
    <source>
        <dbReference type="EMBL" id="RKD14323.1"/>
    </source>
</evidence>
<evidence type="ECO:0000256" key="1">
    <source>
        <dbReference type="SAM" id="Phobius"/>
    </source>
</evidence>
<comment type="caution">
    <text evidence="2">The sequence shown here is derived from an EMBL/GenBank/DDBJ whole genome shotgun (WGS) entry which is preliminary data.</text>
</comment>
<evidence type="ECO:0000313" key="3">
    <source>
        <dbReference type="Proteomes" id="UP000283433"/>
    </source>
</evidence>
<name>A0A419S3U8_9SPHI</name>
<feature type="transmembrane region" description="Helical" evidence="1">
    <location>
        <begin position="142"/>
        <end position="165"/>
    </location>
</feature>
<dbReference type="AlphaFoldDB" id="A0A419S3U8"/>
<keyword evidence="1" id="KW-0812">Transmembrane</keyword>
<keyword evidence="3" id="KW-1185">Reference proteome</keyword>
<dbReference type="Proteomes" id="UP000283433">
    <property type="component" value="Unassembled WGS sequence"/>
</dbReference>
<keyword evidence="1" id="KW-0472">Membrane</keyword>
<gene>
    <name evidence="2" type="ORF">BCY91_07500</name>
</gene>
<sequence>MENLISFKNMPHATVEEKLNDLIATLNSSDINSDNIKSLQHKFNTAVHNKLTEAELIAEFAKVDDDRLSRLEKLDKIELILQDNFVDTKVAKSVAVKRFLELLVPLCIGFVMLTLGLAMIILPAPPYFEMFTIFYFSVNDGFTLMDLISLIIILTGVFTIIKSYFKFANR</sequence>
<protein>
    <submittedName>
        <fullName evidence="2">Uncharacterized protein</fullName>
    </submittedName>
</protein>